<dbReference type="PROSITE" id="PS00211">
    <property type="entry name" value="ABC_TRANSPORTER_1"/>
    <property type="match status" value="1"/>
</dbReference>
<dbReference type="CDD" id="cd03257">
    <property type="entry name" value="ABC_NikE_OppD_transporters"/>
    <property type="match status" value="1"/>
</dbReference>
<keyword evidence="6 9" id="KW-0067">ATP-binding</keyword>
<organism evidence="9 10">
    <name type="scientific">Pseudonocardia thermophila</name>
    <dbReference type="NCBI Taxonomy" id="1848"/>
    <lineage>
        <taxon>Bacteria</taxon>
        <taxon>Bacillati</taxon>
        <taxon>Actinomycetota</taxon>
        <taxon>Actinomycetes</taxon>
        <taxon>Pseudonocardiales</taxon>
        <taxon>Pseudonocardiaceae</taxon>
        <taxon>Pseudonocardia</taxon>
    </lineage>
</organism>
<dbReference type="InterPro" id="IPR027417">
    <property type="entry name" value="P-loop_NTPase"/>
</dbReference>
<dbReference type="Pfam" id="PF00005">
    <property type="entry name" value="ABC_tran"/>
    <property type="match status" value="1"/>
</dbReference>
<evidence type="ECO:0000256" key="3">
    <source>
        <dbReference type="ARBA" id="ARBA00022448"/>
    </source>
</evidence>
<name>A0A1M6TH28_PSETH</name>
<evidence type="ECO:0000256" key="5">
    <source>
        <dbReference type="ARBA" id="ARBA00022741"/>
    </source>
</evidence>
<dbReference type="InterPro" id="IPR003593">
    <property type="entry name" value="AAA+_ATPase"/>
</dbReference>
<proteinExistence type="inferred from homology"/>
<feature type="domain" description="ABC transporter" evidence="8">
    <location>
        <begin position="10"/>
        <end position="256"/>
    </location>
</feature>
<dbReference type="PANTHER" id="PTHR43297">
    <property type="entry name" value="OLIGOPEPTIDE TRANSPORT ATP-BINDING PROTEIN APPD"/>
    <property type="match status" value="1"/>
</dbReference>
<accession>A0A1M6TH28</accession>
<dbReference type="PANTHER" id="PTHR43297:SF2">
    <property type="entry name" value="DIPEPTIDE TRANSPORT ATP-BINDING PROTEIN DPPD"/>
    <property type="match status" value="1"/>
</dbReference>
<keyword evidence="3" id="KW-0813">Transport</keyword>
<evidence type="ECO:0000313" key="9">
    <source>
        <dbReference type="EMBL" id="SHK56311.1"/>
    </source>
</evidence>
<dbReference type="GO" id="GO:0005524">
    <property type="term" value="F:ATP binding"/>
    <property type="evidence" value="ECO:0007669"/>
    <property type="project" value="UniProtKB-KW"/>
</dbReference>
<dbReference type="Gene3D" id="3.40.50.300">
    <property type="entry name" value="P-loop containing nucleotide triphosphate hydrolases"/>
    <property type="match status" value="1"/>
</dbReference>
<dbReference type="Proteomes" id="UP000184363">
    <property type="component" value="Unassembled WGS sequence"/>
</dbReference>
<keyword evidence="7" id="KW-0472">Membrane</keyword>
<dbReference type="SMART" id="SM00382">
    <property type="entry name" value="AAA"/>
    <property type="match status" value="1"/>
</dbReference>
<keyword evidence="4" id="KW-1003">Cell membrane</keyword>
<evidence type="ECO:0000256" key="1">
    <source>
        <dbReference type="ARBA" id="ARBA00004202"/>
    </source>
</evidence>
<gene>
    <name evidence="9" type="ORF">SAMN05443637_10842</name>
</gene>
<comment type="similarity">
    <text evidence="2">Belongs to the ABC transporter superfamily.</text>
</comment>
<evidence type="ECO:0000313" key="10">
    <source>
        <dbReference type="Proteomes" id="UP000184363"/>
    </source>
</evidence>
<dbReference type="InterPro" id="IPR003439">
    <property type="entry name" value="ABC_transporter-like_ATP-bd"/>
</dbReference>
<evidence type="ECO:0000259" key="8">
    <source>
        <dbReference type="PROSITE" id="PS50893"/>
    </source>
</evidence>
<dbReference type="GO" id="GO:0005886">
    <property type="term" value="C:plasma membrane"/>
    <property type="evidence" value="ECO:0007669"/>
    <property type="project" value="UniProtKB-SubCell"/>
</dbReference>
<dbReference type="EMBL" id="FRAP01000008">
    <property type="protein sequence ID" value="SHK56311.1"/>
    <property type="molecule type" value="Genomic_DNA"/>
</dbReference>
<dbReference type="AlphaFoldDB" id="A0A1M6TH28"/>
<dbReference type="InterPro" id="IPR017871">
    <property type="entry name" value="ABC_transporter-like_CS"/>
</dbReference>
<evidence type="ECO:0000256" key="6">
    <source>
        <dbReference type="ARBA" id="ARBA00022840"/>
    </source>
</evidence>
<dbReference type="NCBIfam" id="TIGR01727">
    <property type="entry name" value="oligo_HPY"/>
    <property type="match status" value="1"/>
</dbReference>
<dbReference type="InterPro" id="IPR013563">
    <property type="entry name" value="Oligopep_ABC_C"/>
</dbReference>
<comment type="subcellular location">
    <subcellularLocation>
        <location evidence="1">Cell membrane</location>
        <topology evidence="1">Peripheral membrane protein</topology>
    </subcellularLocation>
</comment>
<dbReference type="OrthoDB" id="3327300at2"/>
<dbReference type="PROSITE" id="PS50893">
    <property type="entry name" value="ABC_TRANSPORTER_2"/>
    <property type="match status" value="1"/>
</dbReference>
<evidence type="ECO:0000256" key="7">
    <source>
        <dbReference type="ARBA" id="ARBA00023136"/>
    </source>
</evidence>
<protein>
    <submittedName>
        <fullName evidence="9">Peptide/nickel transport system ATP-binding protein/oligopeptide transport system ATP-binding protein</fullName>
    </submittedName>
</protein>
<dbReference type="FunFam" id="3.40.50.300:FF:000016">
    <property type="entry name" value="Oligopeptide ABC transporter ATP-binding component"/>
    <property type="match status" value="1"/>
</dbReference>
<evidence type="ECO:0000256" key="4">
    <source>
        <dbReference type="ARBA" id="ARBA00022475"/>
    </source>
</evidence>
<dbReference type="RefSeq" id="WP_073457162.1">
    <property type="nucleotide sequence ID" value="NZ_CALGVN010000008.1"/>
</dbReference>
<dbReference type="SUPFAM" id="SSF52540">
    <property type="entry name" value="P-loop containing nucleoside triphosphate hydrolases"/>
    <property type="match status" value="1"/>
</dbReference>
<keyword evidence="5" id="KW-0547">Nucleotide-binding</keyword>
<dbReference type="Pfam" id="PF08352">
    <property type="entry name" value="oligo_HPY"/>
    <property type="match status" value="1"/>
</dbReference>
<reference evidence="9 10" key="1">
    <citation type="submission" date="2016-11" db="EMBL/GenBank/DDBJ databases">
        <authorList>
            <person name="Jaros S."/>
            <person name="Januszkiewicz K."/>
            <person name="Wedrychowicz H."/>
        </authorList>
    </citation>
    <scope>NUCLEOTIDE SEQUENCE [LARGE SCALE GENOMIC DNA]</scope>
    <source>
        <strain evidence="9 10">DSM 43832</strain>
    </source>
</reference>
<dbReference type="GO" id="GO:0016887">
    <property type="term" value="F:ATP hydrolysis activity"/>
    <property type="evidence" value="ECO:0007669"/>
    <property type="project" value="InterPro"/>
</dbReference>
<keyword evidence="10" id="KW-1185">Reference proteome</keyword>
<sequence>MSAPEDTPLLEIEHLSVTFGAAHAVRDVSLRLDPGGTVVVLGESGSGKSVTARSVLRLPGRRASVRGRIRLAGCDLFALDEKAMRQVRGRDIGFVPQDPNSSLDPLRRIGTQVEEVLQVHGAVADRRARRARVAELLALVGIPNPARTARSYPHELSGGMRQRVVIAMAVACAPRLIIADEPTTALDVTVQAQVLDLFTTLQRELGTALLLVTHDVGVAAELAADVVVMYAGRIVERGPAAAVLTAPAHPYTAGLLGARPRPGLRRGELAAIPGGPPPATEVVDAACAFAPRCGRAEPACSATAPELRDVGPGRAAACLLPIAPLQEVGA</sequence>
<dbReference type="GO" id="GO:0015833">
    <property type="term" value="P:peptide transport"/>
    <property type="evidence" value="ECO:0007669"/>
    <property type="project" value="InterPro"/>
</dbReference>
<dbReference type="STRING" id="1848.SAMN05443637_10842"/>
<dbReference type="InterPro" id="IPR050388">
    <property type="entry name" value="ABC_Ni/Peptide_Import"/>
</dbReference>
<evidence type="ECO:0000256" key="2">
    <source>
        <dbReference type="ARBA" id="ARBA00005417"/>
    </source>
</evidence>